<gene>
    <name evidence="2" type="ORF">KC19_11G113200</name>
</gene>
<comment type="caution">
    <text evidence="2">The sequence shown here is derived from an EMBL/GenBank/DDBJ whole genome shotgun (WGS) entry which is preliminary data.</text>
</comment>
<organism evidence="2 3">
    <name type="scientific">Ceratodon purpureus</name>
    <name type="common">Fire moss</name>
    <name type="synonym">Dicranum purpureum</name>
    <dbReference type="NCBI Taxonomy" id="3225"/>
    <lineage>
        <taxon>Eukaryota</taxon>
        <taxon>Viridiplantae</taxon>
        <taxon>Streptophyta</taxon>
        <taxon>Embryophyta</taxon>
        <taxon>Bryophyta</taxon>
        <taxon>Bryophytina</taxon>
        <taxon>Bryopsida</taxon>
        <taxon>Dicranidae</taxon>
        <taxon>Pseudoditrichales</taxon>
        <taxon>Ditrichaceae</taxon>
        <taxon>Ceratodon</taxon>
    </lineage>
</organism>
<feature type="signal peptide" evidence="1">
    <location>
        <begin position="1"/>
        <end position="18"/>
    </location>
</feature>
<evidence type="ECO:0000313" key="3">
    <source>
        <dbReference type="Proteomes" id="UP000822688"/>
    </source>
</evidence>
<feature type="chain" id="PRO_5035881780" evidence="1">
    <location>
        <begin position="19"/>
        <end position="76"/>
    </location>
</feature>
<reference evidence="2 3" key="1">
    <citation type="submission" date="2020-06" db="EMBL/GenBank/DDBJ databases">
        <title>WGS assembly of Ceratodon purpureus strain R40.</title>
        <authorList>
            <person name="Carey S.B."/>
            <person name="Jenkins J."/>
            <person name="Shu S."/>
            <person name="Lovell J.T."/>
            <person name="Sreedasyam A."/>
            <person name="Maumus F."/>
            <person name="Tiley G.P."/>
            <person name="Fernandez-Pozo N."/>
            <person name="Barry K."/>
            <person name="Chen C."/>
            <person name="Wang M."/>
            <person name="Lipzen A."/>
            <person name="Daum C."/>
            <person name="Saski C.A."/>
            <person name="Payton A.C."/>
            <person name="Mcbreen J.C."/>
            <person name="Conrad R.E."/>
            <person name="Kollar L.M."/>
            <person name="Olsson S."/>
            <person name="Huttunen S."/>
            <person name="Landis J.B."/>
            <person name="Wickett N.J."/>
            <person name="Johnson M.G."/>
            <person name="Rensing S.A."/>
            <person name="Grimwood J."/>
            <person name="Schmutz J."/>
            <person name="Mcdaniel S.F."/>
        </authorList>
    </citation>
    <scope>NUCLEOTIDE SEQUENCE [LARGE SCALE GENOMIC DNA]</scope>
    <source>
        <strain evidence="2 3">R40</strain>
    </source>
</reference>
<keyword evidence="3" id="KW-1185">Reference proteome</keyword>
<evidence type="ECO:0000313" key="2">
    <source>
        <dbReference type="EMBL" id="KAG0557245.1"/>
    </source>
</evidence>
<dbReference type="AlphaFoldDB" id="A0A8T0GEY9"/>
<proteinExistence type="predicted"/>
<keyword evidence="1" id="KW-0732">Signal</keyword>
<dbReference type="EMBL" id="CM026432">
    <property type="protein sequence ID" value="KAG0557245.1"/>
    <property type="molecule type" value="Genomic_DNA"/>
</dbReference>
<name>A0A8T0GEY9_CERPU</name>
<evidence type="ECO:0000256" key="1">
    <source>
        <dbReference type="SAM" id="SignalP"/>
    </source>
</evidence>
<accession>A0A8T0GEY9</accession>
<dbReference type="Proteomes" id="UP000822688">
    <property type="component" value="Chromosome 11"/>
</dbReference>
<protein>
    <submittedName>
        <fullName evidence="2">Uncharacterized protein</fullName>
    </submittedName>
</protein>
<sequence>MCLYFCSICLLLKRPLAGRAPSLLIEDLNDITVSMFTSSRLFSLELGYCVKEMFVLQYPIGLRSLTSSNLPGVCKS</sequence>